<feature type="region of interest" description="Disordered" evidence="2">
    <location>
        <begin position="612"/>
        <end position="646"/>
    </location>
</feature>
<comment type="similarity">
    <text evidence="1">Belongs to the RNR ribonuclease family.</text>
</comment>
<feature type="region of interest" description="Disordered" evidence="2">
    <location>
        <begin position="95"/>
        <end position="355"/>
    </location>
</feature>
<keyword evidence="5" id="KW-1185">Reference proteome</keyword>
<feature type="compositionally biased region" description="Low complexity" evidence="2">
    <location>
        <begin position="309"/>
        <end position="327"/>
    </location>
</feature>
<feature type="compositionally biased region" description="Polar residues" evidence="2">
    <location>
        <begin position="328"/>
        <end position="338"/>
    </location>
</feature>
<feature type="compositionally biased region" description="Gly residues" evidence="2">
    <location>
        <begin position="171"/>
        <end position="181"/>
    </location>
</feature>
<dbReference type="GO" id="GO:0000932">
    <property type="term" value="C:P-body"/>
    <property type="evidence" value="ECO:0007669"/>
    <property type="project" value="TreeGrafter"/>
</dbReference>
<dbReference type="GO" id="GO:0003723">
    <property type="term" value="F:RNA binding"/>
    <property type="evidence" value="ECO:0007669"/>
    <property type="project" value="InterPro"/>
</dbReference>
<feature type="region of interest" description="Disordered" evidence="2">
    <location>
        <begin position="512"/>
        <end position="568"/>
    </location>
</feature>
<dbReference type="InterPro" id="IPR001900">
    <property type="entry name" value="RNase_II/R"/>
</dbReference>
<dbReference type="SMART" id="SM00955">
    <property type="entry name" value="RNB"/>
    <property type="match status" value="1"/>
</dbReference>
<dbReference type="EMBL" id="ML975260">
    <property type="protein sequence ID" value="KAF1837614.1"/>
    <property type="molecule type" value="Genomic_DNA"/>
</dbReference>
<sequence>MDPQQGQQGPMGPAGRRLHIAHRRSPSELTPLMMEQLAIAQQIEVLQQQQQQIAATHQQYVNMGMIQPQQQLGNFQMQGQMPNVSPQVNNYQFPQQMQQMQQQQQQPQQHLAVPMNAPAQPSAHRRNQSALPNVGMGPPPAPSSGASGFGDFGAQQGGQGGQGRENVNPRGRGGGSAGGSGHTRRHSLALADAKKAAEQAESKRKTSGFQFPIPGSNDGSSNRDASPSGHSASNDAPSARGGRGGHGRSQSMAVGRGGGSAGRGGPAFSFPATSENPTSQNGQQSDFQRRGSQGHGRSQSRNFEGNWRQPQNNNNQQQSTPDNQSQNMGNFNMNQTANAAPFQPGHRTRGSVNQSVGSLGNFQYAGQPQLQMQSPQAQLLLQQQMFGQPLNPMQIAHLQALQAAQMQGGGMGGLGGSQHAPQMGMQQQQQQQRKTLFTPYLPQATLPALLGDGQLVAGILRVNKKNRSDAYVTTTDLDADIFICGSKDRNRALEGDLVAVELLDVDEVWGQKREKEEKKKRKDNADPRGGSIAVNDATTQPETGSEGGIRRRGSLRQRPTQKKNDDVEVEGQSLLLMEEEEINDELKPLYAGHIVAVIERVAGQMFSGSLGLLRPSSQATKEKQEAERQAREGNSGRPQPERQDKPKIVWFKPTDKRVPLIAIPTEQAPRDFVEKHQDYADRIFVACIKRWPITSLHPFGTLVEQLGVMGDLKVETDALLRDNNFGPDDFSDAVIKNVGFEDWSVTNDSEEALASRRDFRSEETFTIDPNGSKELDDAIHFKYLDNGHVEIGIHVADVAHFIKANSLVDREAKKRGTAVYLMNRTVNMLPPRLSNDICCLNPDQERYTVSVVFKVDPTSGRVFDDQTWVGKAVIKSSGKLTYDEVDTVINGSDGEVTAARAKDIKMLHHISQKFRQTRFGDRSTDVKALRLMYQLDDENVPVEQNIFDSSPAHECIEELSHLANAFVAKKLAAGLPEKALLRRQPSPNPRRLTTIAERMGAIGYDIDTQSSGSLQNSLFEVEDDDIRKGMETLVIKSMPRAKYFVAGRLPEDQYPHYALNLPLYTHFTNPSRRYADIIVHRQLEAVLSNGAIEFTEDIEALAKTAEMCNTKKDSAHAAQEQSVHIEACRKMDKVRQERGGDLIAEGIVLCVYESAFDVLIPEWGFEKRVHCDQLPLKKAEFDKNKRLLELYWEKGVPSSNYIPEDERPKHGSLRSANAAAAARDAEAAKQRAREQEEAQRRQMDTGTMSTNEEAALFDDDDDDDSNDLNSTMAGVSLNPDRPTQSMPPSPTRRDLAGAPHRVNSDSKLAQSAGEATEAKLTNKEKYLSWFTLREQNGDYIQDVREMTRVPVILKTDLTKSPPCLTIRSLNPYAL</sequence>
<organism evidence="4 5">
    <name type="scientific">Decorospora gaudefroyi</name>
    <dbReference type="NCBI Taxonomy" id="184978"/>
    <lineage>
        <taxon>Eukaryota</taxon>
        <taxon>Fungi</taxon>
        <taxon>Dikarya</taxon>
        <taxon>Ascomycota</taxon>
        <taxon>Pezizomycotina</taxon>
        <taxon>Dothideomycetes</taxon>
        <taxon>Pleosporomycetidae</taxon>
        <taxon>Pleosporales</taxon>
        <taxon>Pleosporineae</taxon>
        <taxon>Pleosporaceae</taxon>
        <taxon>Decorospora</taxon>
    </lineage>
</organism>
<proteinExistence type="inferred from homology"/>
<feature type="domain" description="RNB" evidence="3">
    <location>
        <begin position="756"/>
        <end position="1089"/>
    </location>
</feature>
<evidence type="ECO:0000313" key="5">
    <source>
        <dbReference type="Proteomes" id="UP000800040"/>
    </source>
</evidence>
<feature type="compositionally biased region" description="Low complexity" evidence="2">
    <location>
        <begin position="95"/>
        <end position="109"/>
    </location>
</feature>
<feature type="compositionally biased region" description="Acidic residues" evidence="2">
    <location>
        <begin position="1255"/>
        <end position="1266"/>
    </location>
</feature>
<dbReference type="SUPFAM" id="SSF50249">
    <property type="entry name" value="Nucleic acid-binding proteins"/>
    <property type="match status" value="3"/>
</dbReference>
<dbReference type="InterPro" id="IPR050180">
    <property type="entry name" value="RNR_Ribonuclease"/>
</dbReference>
<dbReference type="InterPro" id="IPR041093">
    <property type="entry name" value="Dis3l2-like_C"/>
</dbReference>
<dbReference type="Pfam" id="PF17849">
    <property type="entry name" value="OB_Dis3"/>
    <property type="match status" value="1"/>
</dbReference>
<dbReference type="PANTHER" id="PTHR23355:SF9">
    <property type="entry name" value="DIS3-LIKE EXONUCLEASE 2"/>
    <property type="match status" value="1"/>
</dbReference>
<dbReference type="FunFam" id="2.40.50.690:FF:000001">
    <property type="entry name" value="Cell wall biogenesis protein"/>
    <property type="match status" value="1"/>
</dbReference>
<feature type="compositionally biased region" description="Polar residues" evidence="2">
    <location>
        <begin position="217"/>
        <end position="236"/>
    </location>
</feature>
<name>A0A6A5KT14_9PLEO</name>
<gene>
    <name evidence="4" type="ORF">BDW02DRAFT_595445</name>
</gene>
<feature type="compositionally biased region" description="Gly residues" evidence="2">
    <location>
        <begin position="147"/>
        <end position="163"/>
    </location>
</feature>
<feature type="compositionally biased region" description="Gly residues" evidence="2">
    <location>
        <begin position="255"/>
        <end position="265"/>
    </location>
</feature>
<evidence type="ECO:0000256" key="1">
    <source>
        <dbReference type="ARBA" id="ARBA00005785"/>
    </source>
</evidence>
<feature type="compositionally biased region" description="Basic and acidic residues" evidence="2">
    <location>
        <begin position="1223"/>
        <end position="1243"/>
    </location>
</feature>
<feature type="compositionally biased region" description="Polar residues" evidence="2">
    <location>
        <begin position="271"/>
        <end position="286"/>
    </location>
</feature>
<dbReference type="Gene3D" id="2.40.50.140">
    <property type="entry name" value="Nucleic acid-binding proteins"/>
    <property type="match status" value="1"/>
</dbReference>
<dbReference type="GO" id="GO:0000175">
    <property type="term" value="F:3'-5'-RNA exonuclease activity"/>
    <property type="evidence" value="ECO:0007669"/>
    <property type="project" value="TreeGrafter"/>
</dbReference>
<reference evidence="4" key="1">
    <citation type="submission" date="2020-01" db="EMBL/GenBank/DDBJ databases">
        <authorList>
            <consortium name="DOE Joint Genome Institute"/>
            <person name="Haridas S."/>
            <person name="Albert R."/>
            <person name="Binder M."/>
            <person name="Bloem J."/>
            <person name="Labutti K."/>
            <person name="Salamov A."/>
            <person name="Andreopoulos B."/>
            <person name="Baker S.E."/>
            <person name="Barry K."/>
            <person name="Bills G."/>
            <person name="Bluhm B.H."/>
            <person name="Cannon C."/>
            <person name="Castanera R."/>
            <person name="Culley D.E."/>
            <person name="Daum C."/>
            <person name="Ezra D."/>
            <person name="Gonzalez J.B."/>
            <person name="Henrissat B."/>
            <person name="Kuo A."/>
            <person name="Liang C."/>
            <person name="Lipzen A."/>
            <person name="Lutzoni F."/>
            <person name="Magnuson J."/>
            <person name="Mondo S."/>
            <person name="Nolan M."/>
            <person name="Ohm R."/>
            <person name="Pangilinan J."/>
            <person name="Park H.-J."/>
            <person name="Ramirez L."/>
            <person name="Alfaro M."/>
            <person name="Sun H."/>
            <person name="Tritt A."/>
            <person name="Yoshinaga Y."/>
            <person name="Zwiers L.-H."/>
            <person name="Turgeon B.G."/>
            <person name="Goodwin S.B."/>
            <person name="Spatafora J.W."/>
            <person name="Crous P.W."/>
            <person name="Grigoriev I.V."/>
        </authorList>
    </citation>
    <scope>NUCLEOTIDE SEQUENCE</scope>
    <source>
        <strain evidence="4">P77</strain>
    </source>
</reference>
<feature type="compositionally biased region" description="Basic and acidic residues" evidence="2">
    <location>
        <begin position="192"/>
        <end position="204"/>
    </location>
</feature>
<feature type="compositionally biased region" description="Basic and acidic residues" evidence="2">
    <location>
        <begin position="620"/>
        <end position="631"/>
    </location>
</feature>
<dbReference type="PANTHER" id="PTHR23355">
    <property type="entry name" value="RIBONUCLEASE"/>
    <property type="match status" value="1"/>
</dbReference>
<dbReference type="GO" id="GO:0006402">
    <property type="term" value="P:mRNA catabolic process"/>
    <property type="evidence" value="ECO:0007669"/>
    <property type="project" value="TreeGrafter"/>
</dbReference>
<dbReference type="InterPro" id="IPR041505">
    <property type="entry name" value="Dis3_CSD2"/>
</dbReference>
<evidence type="ECO:0000256" key="2">
    <source>
        <dbReference type="SAM" id="MobiDB-lite"/>
    </source>
</evidence>
<dbReference type="Pfam" id="PF17877">
    <property type="entry name" value="Dis3l2_C_term"/>
    <property type="match status" value="1"/>
</dbReference>
<accession>A0A6A5KT14</accession>
<dbReference type="OrthoDB" id="372421at2759"/>
<dbReference type="FunFam" id="2.40.50.700:FF:000002">
    <property type="entry name" value="Cell wall biogenesis protein"/>
    <property type="match status" value="1"/>
</dbReference>
<dbReference type="Gene3D" id="2.40.50.690">
    <property type="match status" value="1"/>
</dbReference>
<evidence type="ECO:0000259" key="3">
    <source>
        <dbReference type="SMART" id="SM00955"/>
    </source>
</evidence>
<feature type="region of interest" description="Disordered" evidence="2">
    <location>
        <begin position="409"/>
        <end position="433"/>
    </location>
</feature>
<dbReference type="FunFam" id="2.40.50.140:FF:000100">
    <property type="entry name" value="Cell wall biogenesis protein phosphatase"/>
    <property type="match status" value="1"/>
</dbReference>
<feature type="compositionally biased region" description="Basic residues" evidence="2">
    <location>
        <begin position="550"/>
        <end position="561"/>
    </location>
</feature>
<dbReference type="Gene3D" id="2.40.50.700">
    <property type="match status" value="1"/>
</dbReference>
<evidence type="ECO:0000313" key="4">
    <source>
        <dbReference type="EMBL" id="KAF1837614.1"/>
    </source>
</evidence>
<dbReference type="InterPro" id="IPR012340">
    <property type="entry name" value="NA-bd_OB-fold"/>
</dbReference>
<dbReference type="Pfam" id="PF00773">
    <property type="entry name" value="RNB"/>
    <property type="match status" value="1"/>
</dbReference>
<protein>
    <submittedName>
        <fullName evidence="4">Cell wall biogenesis protein phosphatase Ssd1</fullName>
    </submittedName>
</protein>
<dbReference type="Proteomes" id="UP000800040">
    <property type="component" value="Unassembled WGS sequence"/>
</dbReference>
<feature type="region of interest" description="Disordered" evidence="2">
    <location>
        <begin position="1198"/>
        <end position="1316"/>
    </location>
</feature>